<dbReference type="InterPro" id="IPR004572">
    <property type="entry name" value="Protoporphyrinogen_oxidase"/>
</dbReference>
<evidence type="ECO:0000259" key="13">
    <source>
        <dbReference type="Pfam" id="PF01593"/>
    </source>
</evidence>
<protein>
    <recommendedName>
        <fullName evidence="7 12">Coproporphyrinogen III oxidase</fullName>
        <ecNumber evidence="6 12">1.3.3.15</ecNumber>
    </recommendedName>
</protein>
<dbReference type="SUPFAM" id="SSF51905">
    <property type="entry name" value="FAD/NAD(P)-binding domain"/>
    <property type="match status" value="1"/>
</dbReference>
<dbReference type="NCBIfam" id="TIGR00562">
    <property type="entry name" value="proto_IX_ox"/>
    <property type="match status" value="1"/>
</dbReference>
<reference evidence="14 15" key="1">
    <citation type="submission" date="2019-10" db="EMBL/GenBank/DDBJ databases">
        <title>Nocardioides novel species isolated from the excrement of Marmot.</title>
        <authorList>
            <person name="Zhang G."/>
        </authorList>
    </citation>
    <scope>NUCLEOTIDE SEQUENCE [LARGE SCALE GENOMIC DNA]</scope>
    <source>
        <strain evidence="15">zg-579</strain>
    </source>
</reference>
<keyword evidence="15" id="KW-1185">Reference proteome</keyword>
<evidence type="ECO:0000256" key="12">
    <source>
        <dbReference type="RuleBase" id="RU364052"/>
    </source>
</evidence>
<dbReference type="PANTHER" id="PTHR42923">
    <property type="entry name" value="PROTOPORPHYRINOGEN OXIDASE"/>
    <property type="match status" value="1"/>
</dbReference>
<evidence type="ECO:0000256" key="6">
    <source>
        <dbReference type="ARBA" id="ARBA00012402"/>
    </source>
</evidence>
<dbReference type="AlphaFoldDB" id="A0A6I3J1B6"/>
<dbReference type="Gene3D" id="3.90.660.20">
    <property type="entry name" value="Protoporphyrinogen oxidase, mitochondrial, domain 2"/>
    <property type="match status" value="1"/>
</dbReference>
<keyword evidence="12" id="KW-0963">Cytoplasm</keyword>
<dbReference type="PANTHER" id="PTHR42923:SF3">
    <property type="entry name" value="PROTOPORPHYRINOGEN OXIDASE"/>
    <property type="match status" value="1"/>
</dbReference>
<keyword evidence="10 12" id="KW-0560">Oxidoreductase</keyword>
<dbReference type="EMBL" id="WLCI01000003">
    <property type="protein sequence ID" value="MTB94076.1"/>
    <property type="molecule type" value="Genomic_DNA"/>
</dbReference>
<dbReference type="SUPFAM" id="SSF54373">
    <property type="entry name" value="FAD-linked reductases, C-terminal domain"/>
    <property type="match status" value="1"/>
</dbReference>
<comment type="pathway">
    <text evidence="4 12">Porphyrin-containing compound metabolism; protoheme biosynthesis.</text>
</comment>
<comment type="caution">
    <text evidence="14">The sequence shown here is derived from an EMBL/GenBank/DDBJ whole genome shotgun (WGS) entry which is preliminary data.</text>
</comment>
<dbReference type="InterPro" id="IPR002937">
    <property type="entry name" value="Amino_oxidase"/>
</dbReference>
<dbReference type="UniPathway" id="UPA00252"/>
<gene>
    <name evidence="14" type="primary">hemG</name>
    <name evidence="14" type="ORF">GGQ22_03175</name>
</gene>
<dbReference type="GO" id="GO:0005737">
    <property type="term" value="C:cytoplasm"/>
    <property type="evidence" value="ECO:0007669"/>
    <property type="project" value="UniProtKB-SubCell"/>
</dbReference>
<evidence type="ECO:0000256" key="7">
    <source>
        <dbReference type="ARBA" id="ARBA00019046"/>
    </source>
</evidence>
<evidence type="ECO:0000256" key="1">
    <source>
        <dbReference type="ARBA" id="ARBA00001755"/>
    </source>
</evidence>
<evidence type="ECO:0000256" key="9">
    <source>
        <dbReference type="ARBA" id="ARBA00022827"/>
    </source>
</evidence>
<evidence type="ECO:0000256" key="2">
    <source>
        <dbReference type="ARBA" id="ARBA00001974"/>
    </source>
</evidence>
<evidence type="ECO:0000256" key="11">
    <source>
        <dbReference type="ARBA" id="ARBA00023133"/>
    </source>
</evidence>
<keyword evidence="8 12" id="KW-0285">Flavoprotein</keyword>
<dbReference type="InterPro" id="IPR036188">
    <property type="entry name" value="FAD/NAD-bd_sf"/>
</dbReference>
<evidence type="ECO:0000256" key="8">
    <source>
        <dbReference type="ARBA" id="ARBA00022630"/>
    </source>
</evidence>
<keyword evidence="11 12" id="KW-0350">Heme biosynthesis</keyword>
<evidence type="ECO:0000313" key="14">
    <source>
        <dbReference type="EMBL" id="MTB94076.1"/>
    </source>
</evidence>
<comment type="subcellular location">
    <subcellularLocation>
        <location evidence="12">Cytoplasm</location>
    </subcellularLocation>
</comment>
<feature type="domain" description="Amine oxidase" evidence="13">
    <location>
        <begin position="14"/>
        <end position="453"/>
    </location>
</feature>
<dbReference type="Pfam" id="PF01593">
    <property type="entry name" value="Amino_oxidase"/>
    <property type="match status" value="1"/>
</dbReference>
<accession>A0A6I3J1B6</accession>
<comment type="cofactor">
    <cofactor evidence="2 12">
        <name>FAD</name>
        <dbReference type="ChEBI" id="CHEBI:57692"/>
    </cofactor>
</comment>
<dbReference type="InterPro" id="IPR050464">
    <property type="entry name" value="Zeta_carotene_desat/Oxidored"/>
</dbReference>
<dbReference type="EC" id="1.3.3.15" evidence="6 12"/>
<name>A0A6I3J1B6_9ACTN</name>
<keyword evidence="9 12" id="KW-0274">FAD</keyword>
<evidence type="ECO:0000256" key="3">
    <source>
        <dbReference type="ARBA" id="ARBA00002185"/>
    </source>
</evidence>
<dbReference type="Gene3D" id="1.10.3110.10">
    <property type="entry name" value="protoporphyrinogen ix oxidase, domain 3"/>
    <property type="match status" value="1"/>
</dbReference>
<dbReference type="GO" id="GO:0004729">
    <property type="term" value="F:oxygen-dependent protoporphyrinogen oxidase activity"/>
    <property type="evidence" value="ECO:0007669"/>
    <property type="project" value="UniProtKB-UniRule"/>
</dbReference>
<dbReference type="RefSeq" id="WP_171896148.1">
    <property type="nucleotide sequence ID" value="NZ_CP053660.1"/>
</dbReference>
<evidence type="ECO:0000256" key="10">
    <source>
        <dbReference type="ARBA" id="ARBA00023002"/>
    </source>
</evidence>
<comment type="catalytic activity">
    <reaction evidence="1">
        <text>coproporphyrinogen III + 3 O2 = coproporphyrin III + 3 H2O2</text>
        <dbReference type="Rhea" id="RHEA:43436"/>
        <dbReference type="ChEBI" id="CHEBI:15379"/>
        <dbReference type="ChEBI" id="CHEBI:16240"/>
        <dbReference type="ChEBI" id="CHEBI:57309"/>
        <dbReference type="ChEBI" id="CHEBI:131725"/>
        <dbReference type="EC" id="1.3.3.15"/>
    </reaction>
    <physiologicalReaction direction="left-to-right" evidence="1">
        <dbReference type="Rhea" id="RHEA:43437"/>
    </physiologicalReaction>
</comment>
<sequence length="454" mass="46571">MGSPRRTVVVGAGIAGLTAAHDLAAAGDEVVVLEATGEVGGKIRRTEVAGTVVDVGAEAMLNRRPEGVDLARELGLEVEHPALAASRIWTRGALRPLPRSLMGVPLDLDQLASSGVLSEEGLARVRAEPSLGPEEVRGDVSVGDLVDRRFGPEVTDRLVEPLLGGVYAGRAREISARAAVPQLVAYAARGSILEQAAAVPTTYDAPVFAGLPGGMGRLPEALAARLPVRLGVTVRALAHRAGGGFALTCGATTAPELVEADAVVLATPAAPTARLLGEVAPVAAAEVAGIETASVVVVTFAFRVADAAPVVDAGSSGFLVPPVEGRRIKASTFSFAKWDWVRAAGAEQGLVHLRTSLGRHGDEVALQATDEELVAWSLVELAEATGLTARPVDVHVQRWGGGLPQYAVGHLDRVARARAALDAVPGLAVCGASYDGVGIPAVIASAHRAVRDLG</sequence>
<dbReference type="Proteomes" id="UP000433406">
    <property type="component" value="Unassembled WGS sequence"/>
</dbReference>
<evidence type="ECO:0000313" key="15">
    <source>
        <dbReference type="Proteomes" id="UP000433406"/>
    </source>
</evidence>
<proteinExistence type="inferred from homology"/>
<organism evidence="14 15">
    <name type="scientific">Nocardioides marmotae</name>
    <dbReference type="NCBI Taxonomy" id="2663857"/>
    <lineage>
        <taxon>Bacteria</taxon>
        <taxon>Bacillati</taxon>
        <taxon>Actinomycetota</taxon>
        <taxon>Actinomycetes</taxon>
        <taxon>Propionibacteriales</taxon>
        <taxon>Nocardioidaceae</taxon>
        <taxon>Nocardioides</taxon>
    </lineage>
</organism>
<comment type="function">
    <text evidence="3 12">Involved in coproporphyrin-dependent heme b biosynthesis. Catalyzes the oxidation of coproporphyrinogen III to coproporphyrin III.</text>
</comment>
<comment type="similarity">
    <text evidence="5 12">Belongs to the protoporphyrinogen/coproporphyrinogen oxidase family. Coproporphyrinogen III oxidase subfamily.</text>
</comment>
<evidence type="ECO:0000256" key="4">
    <source>
        <dbReference type="ARBA" id="ARBA00004744"/>
    </source>
</evidence>
<dbReference type="Gene3D" id="3.50.50.60">
    <property type="entry name" value="FAD/NAD(P)-binding domain"/>
    <property type="match status" value="1"/>
</dbReference>
<dbReference type="GO" id="GO:0006783">
    <property type="term" value="P:heme biosynthetic process"/>
    <property type="evidence" value="ECO:0007669"/>
    <property type="project" value="UniProtKB-UniRule"/>
</dbReference>
<evidence type="ECO:0000256" key="5">
    <source>
        <dbReference type="ARBA" id="ARBA00008310"/>
    </source>
</evidence>